<dbReference type="SUPFAM" id="SSF53474">
    <property type="entry name" value="alpha/beta-Hydrolases"/>
    <property type="match status" value="1"/>
</dbReference>
<keyword evidence="12" id="KW-1133">Transmembrane helix</keyword>
<dbReference type="EC" id="3.1.1.3" evidence="6"/>
<keyword evidence="15" id="KW-0472">Membrane</keyword>
<evidence type="ECO:0000313" key="20">
    <source>
        <dbReference type="Proteomes" id="UP000886523"/>
    </source>
</evidence>
<comment type="caution">
    <text evidence="19">The sequence shown here is derived from an EMBL/GenBank/DDBJ whole genome shotgun (WGS) entry which is preliminary data.</text>
</comment>
<evidence type="ECO:0000256" key="14">
    <source>
        <dbReference type="ARBA" id="ARBA00023098"/>
    </source>
</evidence>
<dbReference type="Gene3D" id="3.40.50.1820">
    <property type="entry name" value="alpha/beta hydrolase"/>
    <property type="match status" value="1"/>
</dbReference>
<keyword evidence="13" id="KW-0072">Autophagy</keyword>
<evidence type="ECO:0000256" key="4">
    <source>
        <dbReference type="ARBA" id="ARBA00010701"/>
    </source>
</evidence>
<dbReference type="GO" id="GO:0004806">
    <property type="term" value="F:triacylglycerol lipase activity"/>
    <property type="evidence" value="ECO:0007669"/>
    <property type="project" value="UniProtKB-EC"/>
</dbReference>
<keyword evidence="8" id="KW-0967">Endosome</keyword>
<accession>A0A9P6E0L7</accession>
<feature type="chain" id="PRO_5040174225" description="triacylglycerol lipase" evidence="18">
    <location>
        <begin position="19"/>
        <end position="379"/>
    </location>
</feature>
<comment type="catalytic activity">
    <reaction evidence="1">
        <text>a triacylglycerol + H2O = a diacylglycerol + a fatty acid + H(+)</text>
        <dbReference type="Rhea" id="RHEA:12044"/>
        <dbReference type="ChEBI" id="CHEBI:15377"/>
        <dbReference type="ChEBI" id="CHEBI:15378"/>
        <dbReference type="ChEBI" id="CHEBI:17855"/>
        <dbReference type="ChEBI" id="CHEBI:18035"/>
        <dbReference type="ChEBI" id="CHEBI:28868"/>
        <dbReference type="EC" id="3.1.1.3"/>
    </reaction>
</comment>
<organism evidence="19 20">
    <name type="scientific">Hydnum rufescens UP504</name>
    <dbReference type="NCBI Taxonomy" id="1448309"/>
    <lineage>
        <taxon>Eukaryota</taxon>
        <taxon>Fungi</taxon>
        <taxon>Dikarya</taxon>
        <taxon>Basidiomycota</taxon>
        <taxon>Agaricomycotina</taxon>
        <taxon>Agaricomycetes</taxon>
        <taxon>Cantharellales</taxon>
        <taxon>Hydnaceae</taxon>
        <taxon>Hydnum</taxon>
    </lineage>
</organism>
<evidence type="ECO:0000256" key="17">
    <source>
        <dbReference type="ARBA" id="ARBA00029828"/>
    </source>
</evidence>
<dbReference type="EMBL" id="MU128933">
    <property type="protein sequence ID" value="KAF9517210.1"/>
    <property type="molecule type" value="Genomic_DNA"/>
</dbReference>
<evidence type="ECO:0000256" key="10">
    <source>
        <dbReference type="ARBA" id="ARBA00022963"/>
    </source>
</evidence>
<comment type="subunit">
    <text evidence="5">Binds to both phosphatidylinositol (PI) and phosphatidylinositol 3,5-bisphosphate (PIP2).</text>
</comment>
<evidence type="ECO:0000256" key="11">
    <source>
        <dbReference type="ARBA" id="ARBA00022968"/>
    </source>
</evidence>
<name>A0A9P6E0L7_9AGAM</name>
<dbReference type="GO" id="GO:0046461">
    <property type="term" value="P:neutral lipid catabolic process"/>
    <property type="evidence" value="ECO:0007669"/>
    <property type="project" value="TreeGrafter"/>
</dbReference>
<evidence type="ECO:0000256" key="15">
    <source>
        <dbReference type="ARBA" id="ARBA00023136"/>
    </source>
</evidence>
<keyword evidence="7" id="KW-0812">Transmembrane</keyword>
<comment type="similarity">
    <text evidence="4">Belongs to the AB hydrolase superfamily. Lipase family.</text>
</comment>
<evidence type="ECO:0000256" key="13">
    <source>
        <dbReference type="ARBA" id="ARBA00023006"/>
    </source>
</evidence>
<keyword evidence="18" id="KW-0732">Signal</keyword>
<evidence type="ECO:0000256" key="8">
    <source>
        <dbReference type="ARBA" id="ARBA00022753"/>
    </source>
</evidence>
<proteinExistence type="inferred from homology"/>
<evidence type="ECO:0000256" key="1">
    <source>
        <dbReference type="ARBA" id="ARBA00001024"/>
    </source>
</evidence>
<dbReference type="InterPro" id="IPR050805">
    <property type="entry name" value="ATG15_Lipase"/>
</dbReference>
<feature type="signal peptide" evidence="18">
    <location>
        <begin position="1"/>
        <end position="18"/>
    </location>
</feature>
<dbReference type="OrthoDB" id="58570at2759"/>
<evidence type="ECO:0000313" key="19">
    <source>
        <dbReference type="EMBL" id="KAF9517210.1"/>
    </source>
</evidence>
<dbReference type="InterPro" id="IPR029058">
    <property type="entry name" value="AB_hydrolase_fold"/>
</dbReference>
<evidence type="ECO:0000256" key="2">
    <source>
        <dbReference type="ARBA" id="ARBA00004270"/>
    </source>
</evidence>
<keyword evidence="14" id="KW-0443">Lipid metabolism</keyword>
<dbReference type="GO" id="GO:0005775">
    <property type="term" value="C:vacuolar lumen"/>
    <property type="evidence" value="ECO:0007669"/>
    <property type="project" value="TreeGrafter"/>
</dbReference>
<dbReference type="GO" id="GO:0004620">
    <property type="term" value="F:phospholipase activity"/>
    <property type="evidence" value="ECO:0007669"/>
    <property type="project" value="TreeGrafter"/>
</dbReference>
<dbReference type="PANTHER" id="PTHR47175">
    <property type="entry name" value="LIPASE ATG15-RELATED"/>
    <property type="match status" value="1"/>
</dbReference>
<dbReference type="GO" id="GO:0034727">
    <property type="term" value="P:piecemeal microautophagy of the nucleus"/>
    <property type="evidence" value="ECO:0007669"/>
    <property type="project" value="TreeGrafter"/>
</dbReference>
<dbReference type="GO" id="GO:0032585">
    <property type="term" value="C:multivesicular body membrane"/>
    <property type="evidence" value="ECO:0007669"/>
    <property type="project" value="UniProtKB-SubCell"/>
</dbReference>
<dbReference type="AlphaFoldDB" id="A0A9P6E0L7"/>
<dbReference type="PANTHER" id="PTHR47175:SF2">
    <property type="entry name" value="LIPASE ATG15-RELATED"/>
    <property type="match status" value="1"/>
</dbReference>
<dbReference type="Proteomes" id="UP000886523">
    <property type="component" value="Unassembled WGS sequence"/>
</dbReference>
<keyword evidence="16" id="KW-0325">Glycoprotein</keyword>
<dbReference type="GO" id="GO:0034496">
    <property type="term" value="P:multivesicular body membrane disassembly"/>
    <property type="evidence" value="ECO:0007669"/>
    <property type="project" value="TreeGrafter"/>
</dbReference>
<evidence type="ECO:0000256" key="5">
    <source>
        <dbReference type="ARBA" id="ARBA00011137"/>
    </source>
</evidence>
<keyword evidence="11" id="KW-0735">Signal-anchor</keyword>
<protein>
    <recommendedName>
        <fullName evidence="6">triacylglycerol lipase</fullName>
        <ecNumber evidence="6">3.1.1.3</ecNumber>
    </recommendedName>
    <alternativeName>
        <fullName evidence="17">Autophagy-related protein 15</fullName>
    </alternativeName>
</protein>
<evidence type="ECO:0000256" key="9">
    <source>
        <dbReference type="ARBA" id="ARBA00022801"/>
    </source>
</evidence>
<comment type="subcellular location">
    <subcellularLocation>
        <location evidence="3">Endosome</location>
        <location evidence="3">Multivesicular body membrane</location>
        <topology evidence="3">Single-pass type II membrane protein</topology>
    </subcellularLocation>
    <subcellularLocation>
        <location evidence="2">Prevacuolar compartment membrane</location>
        <topology evidence="2">Single-pass type II membrane protein</topology>
    </subcellularLocation>
</comment>
<sequence length="379" mass="41669">MLLLCPSFLLLATYRASASPPQIPLSNPSKADQDDRTVRVNRLLVHRPVSQDDFREARVMSRRGKNMHVEWKEDKVLATNVADIDTLTVLEKMASDAYVPPGDSSWYGLGDGWNVSHPYGWEPDADGFRGHVFATPDNSTIVIAIKGTTASFLGSGGPTAKKDKLNDNLFWSCCCARVDWTWTPVCGCYSGTGKCDTDCLEDALQEESLFYPIGTNLYNKIVYMYPNAISGLGGGLASLIGVTFGAPVVAYESLGERMAAERLHLPSPPSAHHVTHVYHTADPVAMGACTGTYSTCYITGFAVETHCHLGRSIVYDTVTRLKWAVDIRTHPLKVVIEQILSLDWEVPPADIEEDCVECYAWEFGDFKDKNATLKALPPV</sequence>
<gene>
    <name evidence="19" type="ORF">BS47DRAFT_1371443</name>
</gene>
<keyword evidence="20" id="KW-1185">Reference proteome</keyword>
<keyword evidence="9" id="KW-0378">Hydrolase</keyword>
<evidence type="ECO:0000256" key="18">
    <source>
        <dbReference type="SAM" id="SignalP"/>
    </source>
</evidence>
<evidence type="ECO:0000256" key="7">
    <source>
        <dbReference type="ARBA" id="ARBA00022692"/>
    </source>
</evidence>
<evidence type="ECO:0000256" key="12">
    <source>
        <dbReference type="ARBA" id="ARBA00022989"/>
    </source>
</evidence>
<evidence type="ECO:0000256" key="3">
    <source>
        <dbReference type="ARBA" id="ARBA00004343"/>
    </source>
</evidence>
<dbReference type="GO" id="GO:0006660">
    <property type="term" value="P:phosphatidylserine catabolic process"/>
    <property type="evidence" value="ECO:0007669"/>
    <property type="project" value="TreeGrafter"/>
</dbReference>
<keyword evidence="10" id="KW-0442">Lipid degradation</keyword>
<reference evidence="19" key="1">
    <citation type="journal article" date="2020" name="Nat. Commun.">
        <title>Large-scale genome sequencing of mycorrhizal fungi provides insights into the early evolution of symbiotic traits.</title>
        <authorList>
            <person name="Miyauchi S."/>
            <person name="Kiss E."/>
            <person name="Kuo A."/>
            <person name="Drula E."/>
            <person name="Kohler A."/>
            <person name="Sanchez-Garcia M."/>
            <person name="Morin E."/>
            <person name="Andreopoulos B."/>
            <person name="Barry K.W."/>
            <person name="Bonito G."/>
            <person name="Buee M."/>
            <person name="Carver A."/>
            <person name="Chen C."/>
            <person name="Cichocki N."/>
            <person name="Clum A."/>
            <person name="Culley D."/>
            <person name="Crous P.W."/>
            <person name="Fauchery L."/>
            <person name="Girlanda M."/>
            <person name="Hayes R.D."/>
            <person name="Keri Z."/>
            <person name="LaButti K."/>
            <person name="Lipzen A."/>
            <person name="Lombard V."/>
            <person name="Magnuson J."/>
            <person name="Maillard F."/>
            <person name="Murat C."/>
            <person name="Nolan M."/>
            <person name="Ohm R.A."/>
            <person name="Pangilinan J."/>
            <person name="Pereira M.F."/>
            <person name="Perotto S."/>
            <person name="Peter M."/>
            <person name="Pfister S."/>
            <person name="Riley R."/>
            <person name="Sitrit Y."/>
            <person name="Stielow J.B."/>
            <person name="Szollosi G."/>
            <person name="Zifcakova L."/>
            <person name="Stursova M."/>
            <person name="Spatafora J.W."/>
            <person name="Tedersoo L."/>
            <person name="Vaario L.M."/>
            <person name="Yamada A."/>
            <person name="Yan M."/>
            <person name="Wang P."/>
            <person name="Xu J."/>
            <person name="Bruns T."/>
            <person name="Baldrian P."/>
            <person name="Vilgalys R."/>
            <person name="Dunand C."/>
            <person name="Henrissat B."/>
            <person name="Grigoriev I.V."/>
            <person name="Hibbett D."/>
            <person name="Nagy L.G."/>
            <person name="Martin F.M."/>
        </authorList>
    </citation>
    <scope>NUCLEOTIDE SEQUENCE</scope>
    <source>
        <strain evidence="19">UP504</strain>
    </source>
</reference>
<evidence type="ECO:0000256" key="16">
    <source>
        <dbReference type="ARBA" id="ARBA00023180"/>
    </source>
</evidence>
<evidence type="ECO:0000256" key="6">
    <source>
        <dbReference type="ARBA" id="ARBA00013279"/>
    </source>
</evidence>